<gene>
    <name evidence="2" type="ORF">AM380_18050</name>
    <name evidence="3" type="ORF">UA45_02210</name>
</gene>
<accession>A0A0A2RPL2</accession>
<dbReference type="RefSeq" id="WP_004239554.1">
    <property type="nucleotide sequence ID" value="NZ_CAXOHU010000001.1"/>
</dbReference>
<name>A0A0A2RPL2_MORMO</name>
<evidence type="ECO:0000313" key="3">
    <source>
        <dbReference type="EMBL" id="KJF79001.1"/>
    </source>
</evidence>
<dbReference type="OrthoDB" id="6463701at2"/>
<reference evidence="2 5" key="2">
    <citation type="submission" date="2018-04" db="EMBL/GenBank/DDBJ databases">
        <title>Whole genome sequencing of Morganella morganii AR_0133.</title>
        <authorList>
            <person name="Conlan S."/>
            <person name="Thomas P.J."/>
            <person name="Mullikin J."/>
            <person name="Frank K.M."/>
            <person name="Segre J.A."/>
        </authorList>
    </citation>
    <scope>NUCLEOTIDE SEQUENCE [LARGE SCALE GENOMIC DNA]</scope>
    <source>
        <strain evidence="2 5">AR_0133</strain>
    </source>
</reference>
<dbReference type="Proteomes" id="UP000032582">
    <property type="component" value="Unassembled WGS sequence"/>
</dbReference>
<dbReference type="InterPro" id="IPR032637">
    <property type="entry name" value="Phage_holin-like"/>
</dbReference>
<sequence length="123" mass="13167">MHEDLSVKTTLSLAAFFSYFAGLPAEVVMGSLMGAIYFITAATEYTLLRRSVLALVSFISGLLFFSPAAAMFIKVTKIFEIPPDAYSIDSIDAVGAFVSALLSVKLSIKAYRKADSPQGGNDV</sequence>
<evidence type="ECO:0000313" key="2">
    <source>
        <dbReference type="EMBL" id="AWC95404.1"/>
    </source>
</evidence>
<dbReference type="Proteomes" id="UP000244682">
    <property type="component" value="Chromosome"/>
</dbReference>
<dbReference type="PATRIC" id="fig|582.24.peg.660"/>
<organism evidence="3 4">
    <name type="scientific">Morganella morganii</name>
    <name type="common">Proteus morganii</name>
    <dbReference type="NCBI Taxonomy" id="582"/>
    <lineage>
        <taxon>Bacteria</taxon>
        <taxon>Pseudomonadati</taxon>
        <taxon>Pseudomonadota</taxon>
        <taxon>Gammaproteobacteria</taxon>
        <taxon>Enterobacterales</taxon>
        <taxon>Morganellaceae</taxon>
        <taxon>Morganella</taxon>
    </lineage>
</organism>
<dbReference type="AlphaFoldDB" id="A0A0A2RPL2"/>
<dbReference type="Pfam" id="PF16931">
    <property type="entry name" value="Phage_holin_8"/>
    <property type="match status" value="1"/>
</dbReference>
<keyword evidence="1" id="KW-0812">Transmembrane</keyword>
<proteinExistence type="predicted"/>
<keyword evidence="1" id="KW-0472">Membrane</keyword>
<evidence type="ECO:0000313" key="5">
    <source>
        <dbReference type="Proteomes" id="UP000244682"/>
    </source>
</evidence>
<keyword evidence="1" id="KW-1133">Transmembrane helix</keyword>
<evidence type="ECO:0000313" key="4">
    <source>
        <dbReference type="Proteomes" id="UP000032582"/>
    </source>
</evidence>
<evidence type="ECO:0000256" key="1">
    <source>
        <dbReference type="SAM" id="Phobius"/>
    </source>
</evidence>
<protein>
    <submittedName>
        <fullName evidence="3">Phage protein</fullName>
    </submittedName>
</protein>
<feature type="transmembrane region" description="Helical" evidence="1">
    <location>
        <begin position="16"/>
        <end position="40"/>
    </location>
</feature>
<reference evidence="3 4" key="1">
    <citation type="submission" date="2015-02" db="EMBL/GenBank/DDBJ databases">
        <title>Whole genome shotgun sequencing of cultured foodborne pathogen.</title>
        <authorList>
            <person name="Timme R."/>
            <person name="Allard M.W."/>
            <person name="Strain E."/>
            <person name="Evans P.S."/>
            <person name="Brown E."/>
        </authorList>
    </citation>
    <scope>NUCLEOTIDE SEQUENCE [LARGE SCALE GENOMIC DNA]</scope>
    <source>
        <strain evidence="3 4">GCSL-TSO-24</strain>
    </source>
</reference>
<feature type="transmembrane region" description="Helical" evidence="1">
    <location>
        <begin position="52"/>
        <end position="73"/>
    </location>
</feature>
<dbReference type="EMBL" id="CP028956">
    <property type="protein sequence ID" value="AWC95404.1"/>
    <property type="molecule type" value="Genomic_DNA"/>
</dbReference>
<dbReference type="EMBL" id="JZSH01000011">
    <property type="protein sequence ID" value="KJF79001.1"/>
    <property type="molecule type" value="Genomic_DNA"/>
</dbReference>